<dbReference type="Proteomes" id="UP000694546">
    <property type="component" value="Chromosome 22"/>
</dbReference>
<dbReference type="GO" id="GO:0043410">
    <property type="term" value="P:positive regulation of MAPK cascade"/>
    <property type="evidence" value="ECO:0007669"/>
    <property type="project" value="TreeGrafter"/>
</dbReference>
<proteinExistence type="predicted"/>
<feature type="chain" id="PRO_5034306095" evidence="1">
    <location>
        <begin position="24"/>
        <end position="205"/>
    </location>
</feature>
<evidence type="ECO:0000313" key="3">
    <source>
        <dbReference type="Proteomes" id="UP000694546"/>
    </source>
</evidence>
<evidence type="ECO:0000313" key="2">
    <source>
        <dbReference type="Ensembl" id="ENSGMOP00000053786.1"/>
    </source>
</evidence>
<protein>
    <submittedName>
        <fullName evidence="2">Uncharacterized protein</fullName>
    </submittedName>
</protein>
<dbReference type="InterPro" id="IPR020438">
    <property type="entry name" value="IL-11"/>
</dbReference>
<dbReference type="AlphaFoldDB" id="A0A8C5C0V3"/>
<dbReference type="GO" id="GO:0005125">
    <property type="term" value="F:cytokine activity"/>
    <property type="evidence" value="ECO:0007669"/>
    <property type="project" value="TreeGrafter"/>
</dbReference>
<dbReference type="PANTHER" id="PTHR16922:SF0">
    <property type="entry name" value="INTERLEUKIN-11"/>
    <property type="match status" value="1"/>
</dbReference>
<dbReference type="Pfam" id="PF07400">
    <property type="entry name" value="IL11"/>
    <property type="match status" value="1"/>
</dbReference>
<evidence type="ECO:0000256" key="1">
    <source>
        <dbReference type="SAM" id="SignalP"/>
    </source>
</evidence>
<feature type="signal peptide" evidence="1">
    <location>
        <begin position="1"/>
        <end position="23"/>
    </location>
</feature>
<dbReference type="GO" id="GO:0008284">
    <property type="term" value="P:positive regulation of cell population proliferation"/>
    <property type="evidence" value="ECO:0007669"/>
    <property type="project" value="TreeGrafter"/>
</dbReference>
<dbReference type="GO" id="GO:0008083">
    <property type="term" value="F:growth factor activity"/>
    <property type="evidence" value="ECO:0007669"/>
    <property type="project" value="TreeGrafter"/>
</dbReference>
<dbReference type="SUPFAM" id="SSF47266">
    <property type="entry name" value="4-helical cytokines"/>
    <property type="match status" value="1"/>
</dbReference>
<reference evidence="2" key="2">
    <citation type="submission" date="2025-09" db="UniProtKB">
        <authorList>
            <consortium name="Ensembl"/>
        </authorList>
    </citation>
    <scope>IDENTIFICATION</scope>
</reference>
<dbReference type="PANTHER" id="PTHR16922">
    <property type="entry name" value="INTERLEUKIN 11"/>
    <property type="match status" value="1"/>
</dbReference>
<organism evidence="2 3">
    <name type="scientific">Gadus morhua</name>
    <name type="common">Atlantic cod</name>
    <dbReference type="NCBI Taxonomy" id="8049"/>
    <lineage>
        <taxon>Eukaryota</taxon>
        <taxon>Metazoa</taxon>
        <taxon>Chordata</taxon>
        <taxon>Craniata</taxon>
        <taxon>Vertebrata</taxon>
        <taxon>Euteleostomi</taxon>
        <taxon>Actinopterygii</taxon>
        <taxon>Neopterygii</taxon>
        <taxon>Teleostei</taxon>
        <taxon>Neoteleostei</taxon>
        <taxon>Acanthomorphata</taxon>
        <taxon>Zeiogadaria</taxon>
        <taxon>Gadariae</taxon>
        <taxon>Gadiformes</taxon>
        <taxon>Gadoidei</taxon>
        <taxon>Gadidae</taxon>
        <taxon>Gadus</taxon>
    </lineage>
</organism>
<reference evidence="2" key="1">
    <citation type="submission" date="2025-08" db="UniProtKB">
        <authorList>
            <consortium name="Ensembl"/>
        </authorList>
    </citation>
    <scope>IDENTIFICATION</scope>
</reference>
<keyword evidence="1" id="KW-0732">Signal</keyword>
<dbReference type="Ensembl" id="ENSGMOT00000061209.1">
    <property type="protein sequence ID" value="ENSGMOP00000053786.1"/>
    <property type="gene ID" value="ENSGMOG00000036158.1"/>
</dbReference>
<dbReference type="GO" id="GO:0005737">
    <property type="term" value="C:cytoplasm"/>
    <property type="evidence" value="ECO:0007669"/>
    <property type="project" value="TreeGrafter"/>
</dbReference>
<name>A0A8C5C0V3_GADMO</name>
<accession>A0A8C5C0V3</accession>
<dbReference type="InterPro" id="IPR009079">
    <property type="entry name" value="4_helix_cytokine-like_core"/>
</dbReference>
<keyword evidence="3" id="KW-1185">Reference proteome</keyword>
<dbReference type="Gene3D" id="1.20.1250.10">
    <property type="match status" value="1"/>
</dbReference>
<sequence length="205" mass="23045">MRLFADVGVNVLLVALLAQVCFSMPRPDPDCQRFRGMASAAHQLQQVSIKLLRAMRAELGPVEMDDYRLEHLPAMNFSIDHLCTLTLNESLYELYCGSSLFKLSVDWLDSARAAGRQSLLNQTSVHVTRLVGMTGDALKRLQQEVPPPPAPSLPVVLHSFNVLHYSFEVAARLKLYCDWSKRLLLRVMQLSRCTSALPHLRNLAC</sequence>